<evidence type="ECO:0000256" key="1">
    <source>
        <dbReference type="ARBA" id="ARBA00023015"/>
    </source>
</evidence>
<dbReference type="PROSITE" id="PS51000">
    <property type="entry name" value="HTH_DEOR_2"/>
    <property type="match status" value="1"/>
</dbReference>
<dbReference type="InterPro" id="IPR051534">
    <property type="entry name" value="CBASS_pafABC_assoc_protein"/>
</dbReference>
<dbReference type="InterPro" id="IPR036390">
    <property type="entry name" value="WH_DNA-bd_sf"/>
</dbReference>
<organism evidence="4 5">
    <name type="scientific">Rhodophyticola porphyridii</name>
    <dbReference type="NCBI Taxonomy" id="1852017"/>
    <lineage>
        <taxon>Bacteria</taxon>
        <taxon>Pseudomonadati</taxon>
        <taxon>Pseudomonadota</taxon>
        <taxon>Alphaproteobacteria</taxon>
        <taxon>Rhodobacterales</taxon>
        <taxon>Roseobacteraceae</taxon>
        <taxon>Rhodophyticola</taxon>
    </lineage>
</organism>
<accession>A0A3L9Y506</accession>
<dbReference type="InterPro" id="IPR001034">
    <property type="entry name" value="DeoR_HTH"/>
</dbReference>
<dbReference type="Gene3D" id="1.10.10.10">
    <property type="entry name" value="Winged helix-like DNA-binding domain superfamily/Winged helix DNA-binding domain"/>
    <property type="match status" value="1"/>
</dbReference>
<keyword evidence="2" id="KW-0804">Transcription</keyword>
<protein>
    <submittedName>
        <fullName evidence="4">HTH domain-containing protein</fullName>
    </submittedName>
</protein>
<keyword evidence="5" id="KW-1185">Reference proteome</keyword>
<dbReference type="SUPFAM" id="SSF46785">
    <property type="entry name" value="Winged helix' DNA-binding domain"/>
    <property type="match status" value="1"/>
</dbReference>
<feature type="domain" description="HTH deoR-type" evidence="3">
    <location>
        <begin position="16"/>
        <end position="71"/>
    </location>
</feature>
<gene>
    <name evidence="4" type="ORF">D9R08_06915</name>
</gene>
<dbReference type="AlphaFoldDB" id="A0A3L9Y506"/>
<name>A0A3L9Y506_9RHOB</name>
<dbReference type="PANTHER" id="PTHR34580:SF1">
    <property type="entry name" value="PROTEIN PAFC"/>
    <property type="match status" value="1"/>
</dbReference>
<proteinExistence type="predicted"/>
<evidence type="ECO:0000256" key="2">
    <source>
        <dbReference type="ARBA" id="ARBA00023163"/>
    </source>
</evidence>
<dbReference type="GO" id="GO:0003700">
    <property type="term" value="F:DNA-binding transcription factor activity"/>
    <property type="evidence" value="ECO:0007669"/>
    <property type="project" value="InterPro"/>
</dbReference>
<evidence type="ECO:0000259" key="3">
    <source>
        <dbReference type="PROSITE" id="PS51000"/>
    </source>
</evidence>
<comment type="caution">
    <text evidence="4">The sequence shown here is derived from an EMBL/GenBank/DDBJ whole genome shotgun (WGS) entry which is preliminary data.</text>
</comment>
<dbReference type="EMBL" id="RCNT01000003">
    <property type="protein sequence ID" value="RMA42535.1"/>
    <property type="molecule type" value="Genomic_DNA"/>
</dbReference>
<keyword evidence="1" id="KW-0805">Transcription regulation</keyword>
<dbReference type="Pfam" id="PF08279">
    <property type="entry name" value="HTH_11"/>
    <property type="match status" value="1"/>
</dbReference>
<dbReference type="Proteomes" id="UP000281343">
    <property type="component" value="Unassembled WGS sequence"/>
</dbReference>
<dbReference type="InterPro" id="IPR036388">
    <property type="entry name" value="WH-like_DNA-bd_sf"/>
</dbReference>
<evidence type="ECO:0000313" key="5">
    <source>
        <dbReference type="Proteomes" id="UP000281343"/>
    </source>
</evidence>
<reference evidence="4 5" key="1">
    <citation type="submission" date="2018-10" db="EMBL/GenBank/DDBJ databases">
        <authorList>
            <person name="Jung H.S."/>
            <person name="Jeon C.O."/>
        </authorList>
    </citation>
    <scope>NUCLEOTIDE SEQUENCE [LARGE SCALE GENOMIC DNA]</scope>
    <source>
        <strain evidence="4 5">MA-7-27</strain>
    </source>
</reference>
<dbReference type="PANTHER" id="PTHR34580">
    <property type="match status" value="1"/>
</dbReference>
<dbReference type="InterPro" id="IPR013196">
    <property type="entry name" value="HTH_11"/>
</dbReference>
<evidence type="ECO:0000313" key="4">
    <source>
        <dbReference type="EMBL" id="RMA42535.1"/>
    </source>
</evidence>
<sequence>MPPYMTSSVMFKLPMRASRLLRILLILQNRGRQTSTQLARELEVAQRTILRDVDAMTEAGLPIIVHQGNQGGIELGFNYRTRLTGLDTAEAEALALHLATPHPALHQMGLGPAMQTARAKLLESFPDATRSRCAEAVARFSVRTAPAAPNPYVMALAEAIRNRCIVRLRGRSRHPQDLHPIHLGFDGQTWSVTDERRPEMPIPQADWGDLNISSRRF</sequence>